<keyword evidence="5 8" id="KW-0677">Repeat</keyword>
<dbReference type="HAMAP" id="MF_01430">
    <property type="entry name" value="OM_assembly_BamA"/>
    <property type="match status" value="1"/>
</dbReference>
<dbReference type="PIRSF" id="PIRSF006076">
    <property type="entry name" value="OM_assembly_OMP85"/>
    <property type="match status" value="1"/>
</dbReference>
<dbReference type="PROSITE" id="PS51779">
    <property type="entry name" value="POTRA"/>
    <property type="match status" value="4"/>
</dbReference>
<keyword evidence="6 8" id="KW-0472">Membrane</keyword>
<evidence type="ECO:0000256" key="6">
    <source>
        <dbReference type="ARBA" id="ARBA00023136"/>
    </source>
</evidence>
<dbReference type="Gene3D" id="3.10.20.310">
    <property type="entry name" value="membrane protein fhac"/>
    <property type="match status" value="5"/>
</dbReference>
<dbReference type="PANTHER" id="PTHR12815:SF23">
    <property type="entry name" value="OUTER MEMBRANE PROTEIN ASSEMBLY FACTOR BAMA"/>
    <property type="match status" value="1"/>
</dbReference>
<evidence type="ECO:0000259" key="10">
    <source>
        <dbReference type="PROSITE" id="PS51779"/>
    </source>
</evidence>
<evidence type="ECO:0000313" key="12">
    <source>
        <dbReference type="Proteomes" id="UP000541109"/>
    </source>
</evidence>
<evidence type="ECO:0000256" key="8">
    <source>
        <dbReference type="HAMAP-Rule" id="MF_01430"/>
    </source>
</evidence>
<evidence type="ECO:0000256" key="9">
    <source>
        <dbReference type="NCBIfam" id="TIGR03303"/>
    </source>
</evidence>
<comment type="subcellular location">
    <subcellularLocation>
        <location evidence="8">Cell outer membrane</location>
    </subcellularLocation>
    <subcellularLocation>
        <location evidence="1">Membrane</location>
    </subcellularLocation>
</comment>
<dbReference type="GO" id="GO:0009279">
    <property type="term" value="C:cell outer membrane"/>
    <property type="evidence" value="ECO:0007669"/>
    <property type="project" value="UniProtKB-SubCell"/>
</dbReference>
<comment type="subunit">
    <text evidence="8">Part of the Bam complex.</text>
</comment>
<gene>
    <name evidence="8 11" type="primary">bamA</name>
    <name evidence="11" type="ORF">H2509_05255</name>
</gene>
<dbReference type="AlphaFoldDB" id="A0A839ACZ2"/>
<dbReference type="InterPro" id="IPR034746">
    <property type="entry name" value="POTRA"/>
</dbReference>
<dbReference type="RefSeq" id="WP_182163009.1">
    <property type="nucleotide sequence ID" value="NZ_JACFXV010000043.1"/>
</dbReference>
<dbReference type="GO" id="GO:0043165">
    <property type="term" value="P:Gram-negative-bacterium-type cell outer membrane assembly"/>
    <property type="evidence" value="ECO:0007669"/>
    <property type="project" value="UniProtKB-UniRule"/>
</dbReference>
<keyword evidence="2 8" id="KW-1134">Transmembrane beta strand</keyword>
<organism evidence="11 12">
    <name type="scientific">Stappia albiluteola</name>
    <dbReference type="NCBI Taxonomy" id="2758565"/>
    <lineage>
        <taxon>Bacteria</taxon>
        <taxon>Pseudomonadati</taxon>
        <taxon>Pseudomonadota</taxon>
        <taxon>Alphaproteobacteria</taxon>
        <taxon>Hyphomicrobiales</taxon>
        <taxon>Stappiaceae</taxon>
        <taxon>Stappia</taxon>
    </lineage>
</organism>
<dbReference type="Gene3D" id="2.40.160.50">
    <property type="entry name" value="membrane protein fhac: a member of the omp85/tpsb transporter family"/>
    <property type="match status" value="1"/>
</dbReference>
<evidence type="ECO:0000256" key="1">
    <source>
        <dbReference type="ARBA" id="ARBA00004370"/>
    </source>
</evidence>
<dbReference type="Pfam" id="PF01103">
    <property type="entry name" value="Omp85"/>
    <property type="match status" value="1"/>
</dbReference>
<name>A0A839ACZ2_9HYPH</name>
<keyword evidence="12" id="KW-1185">Reference proteome</keyword>
<dbReference type="PANTHER" id="PTHR12815">
    <property type="entry name" value="SORTING AND ASSEMBLY MACHINERY SAMM50 PROTEIN FAMILY MEMBER"/>
    <property type="match status" value="1"/>
</dbReference>
<evidence type="ECO:0000256" key="2">
    <source>
        <dbReference type="ARBA" id="ARBA00022452"/>
    </source>
</evidence>
<evidence type="ECO:0000256" key="5">
    <source>
        <dbReference type="ARBA" id="ARBA00022737"/>
    </source>
</evidence>
<dbReference type="InterPro" id="IPR000184">
    <property type="entry name" value="Bac_surfAg_D15"/>
</dbReference>
<dbReference type="InterPro" id="IPR039910">
    <property type="entry name" value="D15-like"/>
</dbReference>
<dbReference type="Proteomes" id="UP000541109">
    <property type="component" value="Unassembled WGS sequence"/>
</dbReference>
<dbReference type="Pfam" id="PF07244">
    <property type="entry name" value="POTRA"/>
    <property type="match status" value="5"/>
</dbReference>
<sequence length="794" mass="88881">MQRLQTLTRAIIVAAAFFGAGAVAPAGLPVIGVERAEAAVASRIEVQGTTRIENSTVESYLTIRPGRQYGPADIDESLKALFATGLFEDVSISQQGSTLVVRVVENPIVNRISFEGNKRISDEALQGAVRTTERSVLTRAKVQSDVQNILEAYRRSGRYRASVEPKIISRDNNRVDLVFEINEGDKTGVERITFIGNKNFSDGRLQDVIRTRETGLLGWLRTTDSYDPDRLNADQELLRQFYYRHGYADFRIVSAVADLDREENVFYVTFTVEEGEQYTFGEIGVETSLSAVDPEELRRKILTDTGDTYDSLDVEKTLEAMTLEVSRQGYAFAEVRPRANRDYENRTISITYFIEEGPRAYVERINIRGNDRTREYVIRREFDLAEGDAFNRVLLDRAERRLRNLQFFKDVRITTERGSAPDRVIINVDVTEQPTGEVSFGVGYSTADGVIGDITIQEKNFLGRGQFVRIKVGAGEDTNTYEFSFTEPYFLGRRISLSLDAYQRSYDANDFRNYDEEQTGGGFSFGLPLIEDDLRLNLFYNISNRDVSLDNATLTDTSISAAIRAGLGETLTSAPGYSLVYNTLDNNFNPREGFYAKFDQQFAGLGGDSQYIRTTFDARAYRELYPDWDLTGIVRVGGGHIFSIGNDLRVQDQFQLRSDWLRGFQPQGIGPRDRLTDDALGGRLYTYASAEARFPFPYIPKELGLTGAVFTDIGSLWDVEPAIEDCVVTPATCGVPGLAGDTVASNGFDPRGSVGVGIQWVSPFGPIRADFAWAYLKENVDKTEVFRLSGGTRF</sequence>
<evidence type="ECO:0000313" key="11">
    <source>
        <dbReference type="EMBL" id="MBA5776529.1"/>
    </source>
</evidence>
<keyword evidence="4 8" id="KW-0732">Signal</keyword>
<feature type="domain" description="POTRA" evidence="10">
    <location>
        <begin position="360"/>
        <end position="433"/>
    </location>
</feature>
<protein>
    <recommendedName>
        <fullName evidence="8 9">Outer membrane protein assembly factor BamA</fullName>
    </recommendedName>
</protein>
<evidence type="ECO:0000256" key="7">
    <source>
        <dbReference type="ARBA" id="ARBA00023237"/>
    </source>
</evidence>
<keyword evidence="3 8" id="KW-0812">Transmembrane</keyword>
<feature type="domain" description="POTRA" evidence="10">
    <location>
        <begin position="187"/>
        <end position="275"/>
    </location>
</feature>
<comment type="function">
    <text evidence="8">Part of the outer membrane protein assembly complex, which is involved in assembly and insertion of beta-barrel proteins into the outer membrane.</text>
</comment>
<dbReference type="GO" id="GO:0051205">
    <property type="term" value="P:protein insertion into membrane"/>
    <property type="evidence" value="ECO:0007669"/>
    <property type="project" value="UniProtKB-UniRule"/>
</dbReference>
<dbReference type="InterPro" id="IPR023707">
    <property type="entry name" value="OM_assembly_BamA"/>
</dbReference>
<evidence type="ECO:0000256" key="4">
    <source>
        <dbReference type="ARBA" id="ARBA00022729"/>
    </source>
</evidence>
<accession>A0A839ACZ2</accession>
<keyword evidence="7 8" id="KW-0998">Cell outer membrane</keyword>
<proteinExistence type="inferred from homology"/>
<feature type="domain" description="POTRA" evidence="10">
    <location>
        <begin position="39"/>
        <end position="106"/>
    </location>
</feature>
<evidence type="ECO:0000256" key="3">
    <source>
        <dbReference type="ARBA" id="ARBA00022692"/>
    </source>
</evidence>
<dbReference type="InterPro" id="IPR010827">
    <property type="entry name" value="BamA/TamA_POTRA"/>
</dbReference>
<feature type="domain" description="POTRA" evidence="10">
    <location>
        <begin position="107"/>
        <end position="184"/>
    </location>
</feature>
<comment type="similarity">
    <text evidence="8">Belongs to the BamA family.</text>
</comment>
<comment type="caution">
    <text evidence="11">The sequence shown here is derived from an EMBL/GenBank/DDBJ whole genome shotgun (WGS) entry which is preliminary data.</text>
</comment>
<reference evidence="11 12" key="1">
    <citation type="submission" date="2020-07" db="EMBL/GenBank/DDBJ databases">
        <title>Stappia sp., F7233, whole genome shotgun sequencing project.</title>
        <authorList>
            <person name="Jiang S."/>
            <person name="Liu Z.W."/>
            <person name="Du Z.J."/>
        </authorList>
    </citation>
    <scope>NUCLEOTIDE SEQUENCE [LARGE SCALE GENOMIC DNA]</scope>
    <source>
        <strain evidence="11 12">F7233</strain>
    </source>
</reference>
<dbReference type="NCBIfam" id="TIGR03303">
    <property type="entry name" value="OM_YaeT"/>
    <property type="match status" value="1"/>
</dbReference>
<dbReference type="EMBL" id="JACFXV010000043">
    <property type="protein sequence ID" value="MBA5776529.1"/>
    <property type="molecule type" value="Genomic_DNA"/>
</dbReference>